<dbReference type="Proteomes" id="UP001472677">
    <property type="component" value="Unassembled WGS sequence"/>
</dbReference>
<evidence type="ECO:0000313" key="2">
    <source>
        <dbReference type="Proteomes" id="UP001472677"/>
    </source>
</evidence>
<proteinExistence type="predicted"/>
<protein>
    <submittedName>
        <fullName evidence="1">Uncharacterized protein</fullName>
    </submittedName>
</protein>
<evidence type="ECO:0000313" key="1">
    <source>
        <dbReference type="EMBL" id="KAK8555217.1"/>
    </source>
</evidence>
<gene>
    <name evidence="1" type="ORF">V6N12_009366</name>
</gene>
<reference evidence="1 2" key="1">
    <citation type="journal article" date="2024" name="G3 (Bethesda)">
        <title>Genome assembly of Hibiscus sabdariffa L. provides insights into metabolisms of medicinal natural products.</title>
        <authorList>
            <person name="Kim T."/>
        </authorList>
    </citation>
    <scope>NUCLEOTIDE SEQUENCE [LARGE SCALE GENOMIC DNA]</scope>
    <source>
        <strain evidence="1">TK-2024</strain>
        <tissue evidence="1">Old leaves</tissue>
    </source>
</reference>
<keyword evidence="2" id="KW-1185">Reference proteome</keyword>
<name>A0ABR2E8X5_9ROSI</name>
<organism evidence="1 2">
    <name type="scientific">Hibiscus sabdariffa</name>
    <name type="common">roselle</name>
    <dbReference type="NCBI Taxonomy" id="183260"/>
    <lineage>
        <taxon>Eukaryota</taxon>
        <taxon>Viridiplantae</taxon>
        <taxon>Streptophyta</taxon>
        <taxon>Embryophyta</taxon>
        <taxon>Tracheophyta</taxon>
        <taxon>Spermatophyta</taxon>
        <taxon>Magnoliopsida</taxon>
        <taxon>eudicotyledons</taxon>
        <taxon>Gunneridae</taxon>
        <taxon>Pentapetalae</taxon>
        <taxon>rosids</taxon>
        <taxon>malvids</taxon>
        <taxon>Malvales</taxon>
        <taxon>Malvaceae</taxon>
        <taxon>Malvoideae</taxon>
        <taxon>Hibiscus</taxon>
    </lineage>
</organism>
<sequence length="76" mass="8620">MKLVDDDELEKDGFDFISILLKTELLKHKLFKESVAIVLVLENEIVVKNVELERALEEVERLRKGHDKGGGGEGED</sequence>
<dbReference type="EMBL" id="JBBPBM010000018">
    <property type="protein sequence ID" value="KAK8555217.1"/>
    <property type="molecule type" value="Genomic_DNA"/>
</dbReference>
<accession>A0ABR2E8X5</accession>
<comment type="caution">
    <text evidence="1">The sequence shown here is derived from an EMBL/GenBank/DDBJ whole genome shotgun (WGS) entry which is preliminary data.</text>
</comment>